<proteinExistence type="predicted"/>
<evidence type="ECO:0000259" key="3">
    <source>
        <dbReference type="Pfam" id="PF07338"/>
    </source>
</evidence>
<dbReference type="InterPro" id="IPR051096">
    <property type="entry name" value="BhsA/McbA_stress_biofilm_assoc"/>
</dbReference>
<evidence type="ECO:0000313" key="4">
    <source>
        <dbReference type="EMBL" id="ORJ27090.1"/>
    </source>
</evidence>
<accession>A0A1X0WJZ3</accession>
<keyword evidence="1 2" id="KW-0732">Signal</keyword>
<dbReference type="Gene3D" id="3.30.1660.10">
    <property type="entry name" value="Flavin-binding protein dodecin"/>
    <property type="match status" value="1"/>
</dbReference>
<keyword evidence="5" id="KW-1185">Reference proteome</keyword>
<feature type="chain" id="PRO_5010855274" description="YdgH/BhsA/McbA-like domain-containing protein" evidence="2">
    <location>
        <begin position="22"/>
        <end position="92"/>
    </location>
</feature>
<dbReference type="GeneID" id="93567828"/>
<dbReference type="InterPro" id="IPR025543">
    <property type="entry name" value="Dodecin-like"/>
</dbReference>
<feature type="signal peptide" evidence="2">
    <location>
        <begin position="1"/>
        <end position="21"/>
    </location>
</feature>
<dbReference type="EMBL" id="MRWE01000003">
    <property type="protein sequence ID" value="ORJ27090.1"/>
    <property type="molecule type" value="Genomic_DNA"/>
</dbReference>
<dbReference type="SUPFAM" id="SSF159871">
    <property type="entry name" value="YdgH-like"/>
    <property type="match status" value="1"/>
</dbReference>
<dbReference type="PANTHER" id="PTHR34156:SF9">
    <property type="entry name" value="SECRETED PROTEIN"/>
    <property type="match status" value="1"/>
</dbReference>
<comment type="caution">
    <text evidence="4">The sequence shown here is derived from an EMBL/GenBank/DDBJ whole genome shotgun (WGS) entry which is preliminary data.</text>
</comment>
<reference evidence="4 5" key="1">
    <citation type="journal article" date="2017" name="Int. J. Syst. Evol. Microbiol.">
        <title>Rouxiella badensis sp. nov. and Rouxiella silvae sp. nov. isolated from peat bog soil in Germany and emendation of the genus description.</title>
        <authorList>
            <person name="Le Fleche-Mateos A."/>
            <person name="Kugler J.H."/>
            <person name="Hansen S.H."/>
            <person name="Syldatk C."/>
            <person name="Hausmann R."/>
            <person name="Lomprez F."/>
            <person name="Vandenbogaert M."/>
            <person name="Manuguerra J.C."/>
            <person name="Grimont P.A."/>
        </authorList>
    </citation>
    <scope>NUCLEOTIDE SEQUENCE [LARGE SCALE GENOMIC DNA]</scope>
    <source>
        <strain evidence="4 5">DSM 100043</strain>
    </source>
</reference>
<feature type="domain" description="YdgH/BhsA/McbA-like" evidence="3">
    <location>
        <begin position="37"/>
        <end position="92"/>
    </location>
</feature>
<dbReference type="InterPro" id="IPR010854">
    <property type="entry name" value="YdgH/BhsA/McbA-like_dom"/>
</dbReference>
<name>A0A1X0WJZ3_9GAMM</name>
<dbReference type="RefSeq" id="WP_017490772.1">
    <property type="nucleotide sequence ID" value="NZ_CAUQAZ010000004.1"/>
</dbReference>
<organism evidence="4 5">
    <name type="scientific">Rouxiella badensis</name>
    <dbReference type="NCBI Taxonomy" id="1646377"/>
    <lineage>
        <taxon>Bacteria</taxon>
        <taxon>Pseudomonadati</taxon>
        <taxon>Pseudomonadota</taxon>
        <taxon>Gammaproteobacteria</taxon>
        <taxon>Enterobacterales</taxon>
        <taxon>Yersiniaceae</taxon>
        <taxon>Rouxiella</taxon>
    </lineage>
</organism>
<dbReference type="PANTHER" id="PTHR34156">
    <property type="entry name" value="OUTER MEMBRANE PROTEIN-RELATED-RELATED"/>
    <property type="match status" value="1"/>
</dbReference>
<protein>
    <recommendedName>
        <fullName evidence="3">YdgH/BhsA/McbA-like domain-containing protein</fullName>
    </recommendedName>
</protein>
<evidence type="ECO:0000256" key="2">
    <source>
        <dbReference type="SAM" id="SignalP"/>
    </source>
</evidence>
<dbReference type="Pfam" id="PF07338">
    <property type="entry name" value="YdgH_BhsA-like"/>
    <property type="match status" value="1"/>
</dbReference>
<gene>
    <name evidence="4" type="ORF">BS640_03095</name>
</gene>
<dbReference type="InterPro" id="IPR036275">
    <property type="entry name" value="YdgH-like_sf"/>
</dbReference>
<evidence type="ECO:0000313" key="5">
    <source>
        <dbReference type="Proteomes" id="UP000192536"/>
    </source>
</evidence>
<dbReference type="STRING" id="1646377.BS640_03095"/>
<dbReference type="Proteomes" id="UP000192536">
    <property type="component" value="Unassembled WGS sequence"/>
</dbReference>
<evidence type="ECO:0000256" key="1">
    <source>
        <dbReference type="ARBA" id="ARBA00022729"/>
    </source>
</evidence>
<sequence length="92" mass="9921">MKKILVTAAVALSLFSLTASAAELISKDEAHHFKYHYVGKISVGATSGEVSSPSDLHKKLSDEADKKGGKYYVIIAAREHGPNFEANAEVFK</sequence>
<dbReference type="AlphaFoldDB" id="A0A1X0WJZ3"/>